<protein>
    <submittedName>
        <fullName evidence="2">Uncharacterized protein</fullName>
    </submittedName>
</protein>
<keyword evidence="3" id="KW-1185">Reference proteome</keyword>
<dbReference type="EMBL" id="BRXW01000338">
    <property type="protein sequence ID" value="GMI18552.1"/>
    <property type="molecule type" value="Genomic_DNA"/>
</dbReference>
<name>A0A9W7FUF8_9STRA</name>
<dbReference type="Proteomes" id="UP001165122">
    <property type="component" value="Unassembled WGS sequence"/>
</dbReference>
<comment type="caution">
    <text evidence="2">The sequence shown here is derived from an EMBL/GenBank/DDBJ whole genome shotgun (WGS) entry which is preliminary data.</text>
</comment>
<dbReference type="AlphaFoldDB" id="A0A9W7FUF8"/>
<accession>A0A9W7FUF8</accession>
<feature type="region of interest" description="Disordered" evidence="1">
    <location>
        <begin position="1"/>
        <end position="37"/>
    </location>
</feature>
<evidence type="ECO:0000256" key="1">
    <source>
        <dbReference type="SAM" id="MobiDB-lite"/>
    </source>
</evidence>
<sequence>MATPTVPRSTKVHIDQLRANPGLSKTAQQKRRETQQALGARAVEVKPTKSAVKQRTSMVQHFKSWLGKNFNEQPTGRKYSLEAHNAARFR</sequence>
<evidence type="ECO:0000313" key="2">
    <source>
        <dbReference type="EMBL" id="GMI18552.1"/>
    </source>
</evidence>
<organism evidence="2 3">
    <name type="scientific">Triparma laevis f. longispina</name>
    <dbReference type="NCBI Taxonomy" id="1714387"/>
    <lineage>
        <taxon>Eukaryota</taxon>
        <taxon>Sar</taxon>
        <taxon>Stramenopiles</taxon>
        <taxon>Ochrophyta</taxon>
        <taxon>Bolidophyceae</taxon>
        <taxon>Parmales</taxon>
        <taxon>Triparmaceae</taxon>
        <taxon>Triparma</taxon>
    </lineage>
</organism>
<gene>
    <name evidence="2" type="ORF">TrLO_g8933</name>
</gene>
<reference evidence="3" key="1">
    <citation type="journal article" date="2023" name="Commun. Biol.">
        <title>Genome analysis of Parmales, the sister group of diatoms, reveals the evolutionary specialization of diatoms from phago-mixotrophs to photoautotrophs.</title>
        <authorList>
            <person name="Ban H."/>
            <person name="Sato S."/>
            <person name="Yoshikawa S."/>
            <person name="Yamada K."/>
            <person name="Nakamura Y."/>
            <person name="Ichinomiya M."/>
            <person name="Sato N."/>
            <person name="Blanc-Mathieu R."/>
            <person name="Endo H."/>
            <person name="Kuwata A."/>
            <person name="Ogata H."/>
        </authorList>
    </citation>
    <scope>NUCLEOTIDE SEQUENCE [LARGE SCALE GENOMIC DNA]</scope>
    <source>
        <strain evidence="3">NIES 3700</strain>
    </source>
</reference>
<proteinExistence type="predicted"/>
<evidence type="ECO:0000313" key="3">
    <source>
        <dbReference type="Proteomes" id="UP001165122"/>
    </source>
</evidence>